<dbReference type="EMBL" id="AHZU02001868">
    <property type="protein sequence ID" value="KFG28763.1"/>
    <property type="molecule type" value="Genomic_DNA"/>
</dbReference>
<feature type="compositionally biased region" description="Low complexity" evidence="1">
    <location>
        <begin position="212"/>
        <end position="225"/>
    </location>
</feature>
<feature type="region of interest" description="Disordered" evidence="1">
    <location>
        <begin position="279"/>
        <end position="316"/>
    </location>
</feature>
<comment type="caution">
    <text evidence="3">The sequence shown here is derived from an EMBL/GenBank/DDBJ whole genome shotgun (WGS) entry which is preliminary data.</text>
</comment>
<evidence type="ECO:0000256" key="1">
    <source>
        <dbReference type="SAM" id="MobiDB-lite"/>
    </source>
</evidence>
<name>A0A086J9E5_TOXGO</name>
<organism evidence="3 4">
    <name type="scientific">Toxoplasma gondii GAB2-2007-GAL-DOM2</name>
    <dbReference type="NCBI Taxonomy" id="1130820"/>
    <lineage>
        <taxon>Eukaryota</taxon>
        <taxon>Sar</taxon>
        <taxon>Alveolata</taxon>
        <taxon>Apicomplexa</taxon>
        <taxon>Conoidasida</taxon>
        <taxon>Coccidia</taxon>
        <taxon>Eucoccidiorida</taxon>
        <taxon>Eimeriorina</taxon>
        <taxon>Sarcocystidae</taxon>
        <taxon>Toxoplasma</taxon>
    </lineage>
</organism>
<evidence type="ECO:0000313" key="3">
    <source>
        <dbReference type="EMBL" id="KFG28763.1"/>
    </source>
</evidence>
<gene>
    <name evidence="3" type="ORF">TGDOM2_269010</name>
</gene>
<feature type="compositionally biased region" description="Low complexity" evidence="1">
    <location>
        <begin position="339"/>
        <end position="357"/>
    </location>
</feature>
<feature type="region of interest" description="Disordered" evidence="1">
    <location>
        <begin position="1"/>
        <end position="22"/>
    </location>
</feature>
<feature type="region of interest" description="Disordered" evidence="1">
    <location>
        <begin position="329"/>
        <end position="374"/>
    </location>
</feature>
<dbReference type="OrthoDB" id="332375at2759"/>
<feature type="compositionally biased region" description="Basic and acidic residues" evidence="1">
    <location>
        <begin position="412"/>
        <end position="425"/>
    </location>
</feature>
<accession>A0A086J9E5</accession>
<dbReference type="VEuPathDB" id="ToxoDB:TGDOM2_269010"/>
<proteinExistence type="predicted"/>
<dbReference type="Proteomes" id="UP000028837">
    <property type="component" value="Unassembled WGS sequence"/>
</dbReference>
<dbReference type="AlphaFoldDB" id="A0A086J9E5"/>
<dbReference type="Pfam" id="PF14733">
    <property type="entry name" value="ACDC"/>
    <property type="match status" value="1"/>
</dbReference>
<feature type="compositionally biased region" description="Low complexity" evidence="1">
    <location>
        <begin position="113"/>
        <end position="142"/>
    </location>
</feature>
<feature type="region of interest" description="Disordered" evidence="1">
    <location>
        <begin position="67"/>
        <end position="245"/>
    </location>
</feature>
<feature type="domain" description="AP2-coincident C-terminal" evidence="2">
    <location>
        <begin position="754"/>
        <end position="860"/>
    </location>
</feature>
<protein>
    <submittedName>
        <fullName evidence="3">AP2 domain transcription factor AP2VIII-7</fullName>
    </submittedName>
</protein>
<evidence type="ECO:0000313" key="4">
    <source>
        <dbReference type="Proteomes" id="UP000028837"/>
    </source>
</evidence>
<sequence length="870" mass="89254">MARAAAAPRDERRADCGGAGPSAVAEFNDAFPSVSSSHDEKPCKEDMRVAEPFGEPLLPDDHWAAAVTTTAPGDDPGELSGKTAKELSALPSSRRRRSQSAERVSTTSAASHASDPSQSLLDLLPPASCASSLSSSPGADGSNGLLSPAGGVGRHSREVTDDARESPTSGDAPQARDDHGNLSSPTALSEVANALQTAPASSAGGGSGRGRAAGASQRRAWGASAAKRDNAATSGTSKPSGSLSHGAFVVPAKLAANEEETENNLLSSVATQAGWLSLEGDSMRGRGGAAYQGSDEPANNGASRASKNACGSLSTGAAAAASDRTALLAGENAAPSGPSTRRGNSLGSGSNGAATAGGSTGRRDPRASPFPGVKFCSSRNAWIARWSENGQEKWKTFPVRDSTFEEARRRALEFRQGKDRKKYERLWQQLSADAEGGGGPGKSPGPSARGGGTSPSGSACDPSGNATAGVEGFRSPAVSFSPGGSVRGSGSSSGGLGSPSGAVSQDIFSRLSPATYTGGPGLDEALENSRAAAAGLLFSDLQRHRWLEEALLGSGPDGSPAQLPPSTGKAGLDAALRDRFSRWPATGAGRLNGVDCGNGGIVEQSQGKKRSCAAAGLAGFSEFSGLLAGALEEAATGTTSPKKKSKMHRRELLDGLVLTGLDADLDRQNVPPCVGGPVDGLGEDAAEYLSADPTVNSLLGVGSLFQSSFPLACKRENRIAEIGMGLDRWQQTSRGSFLGDPGATEDACRNLLNAKALGMYKDALILILDDLLSHGISLLSPRGENGPSSMCGNGMAWRAKQKGAERPMRRVVEALRRRVADASVFRVVSPFIKLFEACILEKKVPSQFDARSQILYLNALSALYEVAIPA</sequence>
<feature type="region of interest" description="Disordered" evidence="1">
    <location>
        <begin position="412"/>
        <end position="504"/>
    </location>
</feature>
<feature type="compositionally biased region" description="Gly residues" evidence="1">
    <location>
        <begin position="485"/>
        <end position="498"/>
    </location>
</feature>
<feature type="compositionally biased region" description="Basic and acidic residues" evidence="1">
    <location>
        <begin position="155"/>
        <end position="165"/>
    </location>
</feature>
<dbReference type="InterPro" id="IPR028078">
    <property type="entry name" value="ACDC"/>
</dbReference>
<dbReference type="Gene3D" id="1.20.5.2050">
    <property type="match status" value="1"/>
</dbReference>
<reference evidence="3 4" key="1">
    <citation type="submission" date="2014-02" db="EMBL/GenBank/DDBJ databases">
        <authorList>
            <person name="Sibley D."/>
            <person name="Venepally P."/>
            <person name="Karamycheva S."/>
            <person name="Hadjithomas M."/>
            <person name="Khan A."/>
            <person name="Brunk B."/>
            <person name="Roos D."/>
            <person name="Caler E."/>
            <person name="Lorenzi H."/>
        </authorList>
    </citation>
    <scope>NUCLEOTIDE SEQUENCE [LARGE SCALE GENOMIC DNA]</scope>
    <source>
        <strain evidence="3 4">GAB2-2007-GAL-DOM2</strain>
    </source>
</reference>
<evidence type="ECO:0000259" key="2">
    <source>
        <dbReference type="Pfam" id="PF14733"/>
    </source>
</evidence>
<feature type="compositionally biased region" description="Gly residues" evidence="1">
    <location>
        <begin position="435"/>
        <end position="454"/>
    </location>
</feature>
<feature type="compositionally biased region" description="Polar residues" evidence="1">
    <location>
        <begin position="231"/>
        <end position="243"/>
    </location>
</feature>